<protein>
    <recommendedName>
        <fullName evidence="12">RING-type domain-containing protein</fullName>
    </recommendedName>
</protein>
<feature type="domain" description="RING-type" evidence="12">
    <location>
        <begin position="111"/>
        <end position="155"/>
    </location>
</feature>
<evidence type="ECO:0000313" key="13">
    <source>
        <dbReference type="EMBL" id="KAI0504708.1"/>
    </source>
</evidence>
<dbReference type="Proteomes" id="UP000829196">
    <property type="component" value="Unassembled WGS sequence"/>
</dbReference>
<evidence type="ECO:0000313" key="14">
    <source>
        <dbReference type="Proteomes" id="UP000829196"/>
    </source>
</evidence>
<evidence type="ECO:0000256" key="1">
    <source>
        <dbReference type="ARBA" id="ARBA00004123"/>
    </source>
</evidence>
<dbReference type="InterPro" id="IPR001841">
    <property type="entry name" value="Znf_RING"/>
</dbReference>
<dbReference type="InterPro" id="IPR011011">
    <property type="entry name" value="Znf_FYVE_PHD"/>
</dbReference>
<evidence type="ECO:0000256" key="10">
    <source>
        <dbReference type="ARBA" id="ARBA00023242"/>
    </source>
</evidence>
<dbReference type="GO" id="GO:0032259">
    <property type="term" value="P:methylation"/>
    <property type="evidence" value="ECO:0007669"/>
    <property type="project" value="UniProtKB-KW"/>
</dbReference>
<dbReference type="InterPro" id="IPR050777">
    <property type="entry name" value="SET2_Histone-Lys_MeTrsfase"/>
</dbReference>
<dbReference type="InterPro" id="IPR013083">
    <property type="entry name" value="Znf_RING/FYVE/PHD"/>
</dbReference>
<accession>A0A8T3B6M9</accession>
<evidence type="ECO:0000256" key="8">
    <source>
        <dbReference type="ARBA" id="ARBA00022771"/>
    </source>
</evidence>
<evidence type="ECO:0000256" key="4">
    <source>
        <dbReference type="ARBA" id="ARBA00022603"/>
    </source>
</evidence>
<evidence type="ECO:0000256" key="2">
    <source>
        <dbReference type="ARBA" id="ARBA00004286"/>
    </source>
</evidence>
<keyword evidence="6" id="KW-0949">S-adenosyl-L-methionine</keyword>
<keyword evidence="3" id="KW-0158">Chromosome</keyword>
<dbReference type="Pfam" id="PF22908">
    <property type="entry name" value="PHD_NSD"/>
    <property type="match status" value="1"/>
</dbReference>
<organism evidence="13 14">
    <name type="scientific">Dendrobium nobile</name>
    <name type="common">Orchid</name>
    <dbReference type="NCBI Taxonomy" id="94219"/>
    <lineage>
        <taxon>Eukaryota</taxon>
        <taxon>Viridiplantae</taxon>
        <taxon>Streptophyta</taxon>
        <taxon>Embryophyta</taxon>
        <taxon>Tracheophyta</taxon>
        <taxon>Spermatophyta</taxon>
        <taxon>Magnoliopsida</taxon>
        <taxon>Liliopsida</taxon>
        <taxon>Asparagales</taxon>
        <taxon>Orchidaceae</taxon>
        <taxon>Epidendroideae</taxon>
        <taxon>Malaxideae</taxon>
        <taxon>Dendrobiinae</taxon>
        <taxon>Dendrobium</taxon>
    </lineage>
</organism>
<keyword evidence="9" id="KW-0862">Zinc</keyword>
<comment type="subcellular location">
    <subcellularLocation>
        <location evidence="2">Chromosome</location>
    </subcellularLocation>
    <subcellularLocation>
        <location evidence="1">Nucleus</location>
    </subcellularLocation>
</comment>
<proteinExistence type="predicted"/>
<dbReference type="GO" id="GO:0005634">
    <property type="term" value="C:nucleus"/>
    <property type="evidence" value="ECO:0007669"/>
    <property type="project" value="UniProtKB-SubCell"/>
</dbReference>
<dbReference type="SMART" id="SM00249">
    <property type="entry name" value="PHD"/>
    <property type="match status" value="1"/>
</dbReference>
<dbReference type="EMBL" id="JAGYWB010000011">
    <property type="protein sequence ID" value="KAI0504708.1"/>
    <property type="molecule type" value="Genomic_DNA"/>
</dbReference>
<name>A0A8T3B6M9_DENNO</name>
<dbReference type="SUPFAM" id="SSF57903">
    <property type="entry name" value="FYVE/PHD zinc finger"/>
    <property type="match status" value="1"/>
</dbReference>
<dbReference type="GO" id="GO:0008168">
    <property type="term" value="F:methyltransferase activity"/>
    <property type="evidence" value="ECO:0007669"/>
    <property type="project" value="UniProtKB-KW"/>
</dbReference>
<dbReference type="GO" id="GO:0005694">
    <property type="term" value="C:chromosome"/>
    <property type="evidence" value="ECO:0007669"/>
    <property type="project" value="UniProtKB-SubCell"/>
</dbReference>
<dbReference type="PROSITE" id="PS50089">
    <property type="entry name" value="ZF_RING_2"/>
    <property type="match status" value="1"/>
</dbReference>
<evidence type="ECO:0000256" key="6">
    <source>
        <dbReference type="ARBA" id="ARBA00022691"/>
    </source>
</evidence>
<keyword evidence="8 11" id="KW-0863">Zinc-finger</keyword>
<dbReference type="PANTHER" id="PTHR22884">
    <property type="entry name" value="SET DOMAIN PROTEINS"/>
    <property type="match status" value="1"/>
</dbReference>
<evidence type="ECO:0000256" key="3">
    <source>
        <dbReference type="ARBA" id="ARBA00022454"/>
    </source>
</evidence>
<dbReference type="Gene3D" id="3.30.40.10">
    <property type="entry name" value="Zinc/RING finger domain, C3HC4 (zinc finger)"/>
    <property type="match status" value="1"/>
</dbReference>
<dbReference type="InterPro" id="IPR001965">
    <property type="entry name" value="Znf_PHD"/>
</dbReference>
<keyword evidence="5" id="KW-0808">Transferase</keyword>
<dbReference type="AlphaFoldDB" id="A0A8T3B6M9"/>
<evidence type="ECO:0000256" key="5">
    <source>
        <dbReference type="ARBA" id="ARBA00022679"/>
    </source>
</evidence>
<evidence type="ECO:0000256" key="9">
    <source>
        <dbReference type="ARBA" id="ARBA00022833"/>
    </source>
</evidence>
<dbReference type="InterPro" id="IPR055198">
    <property type="entry name" value="NSD_PHD"/>
</dbReference>
<keyword evidence="14" id="KW-1185">Reference proteome</keyword>
<keyword evidence="10" id="KW-0539">Nucleus</keyword>
<sequence>MPDLSNLLLPALPHFELDCPSTSTSSFLPDSAPPNAGVEFEWRRRLRLSISARRPYEALRRERRGGGRRSAAANSLVEPVQAWMKRKMDAGVLEKDCVLPFLSNGLKMVQCQLCQKFVSQGDEVLCSVQLCRHAYHRTCVNWKKRSSKDFKCPQHACFVCNRTNHWHCVRCFIAFHVKCSPWPADVVFLAHRPGRAICWRHPSDWRLDKQVV</sequence>
<dbReference type="OrthoDB" id="422362at2759"/>
<keyword evidence="7" id="KW-0479">Metal-binding</keyword>
<evidence type="ECO:0000259" key="12">
    <source>
        <dbReference type="PROSITE" id="PS50089"/>
    </source>
</evidence>
<keyword evidence="4" id="KW-0489">Methyltransferase</keyword>
<reference evidence="13" key="1">
    <citation type="journal article" date="2022" name="Front. Genet.">
        <title>Chromosome-Scale Assembly of the Dendrobium nobile Genome Provides Insights Into the Molecular Mechanism of the Biosynthesis of the Medicinal Active Ingredient of Dendrobium.</title>
        <authorList>
            <person name="Xu Q."/>
            <person name="Niu S.-C."/>
            <person name="Li K.-L."/>
            <person name="Zheng P.-J."/>
            <person name="Zhang X.-J."/>
            <person name="Jia Y."/>
            <person name="Liu Y."/>
            <person name="Niu Y.-X."/>
            <person name="Yu L.-H."/>
            <person name="Chen D.-F."/>
            <person name="Zhang G.-Q."/>
        </authorList>
    </citation>
    <scope>NUCLEOTIDE SEQUENCE</scope>
    <source>
        <tissue evidence="13">Leaf</tissue>
    </source>
</reference>
<gene>
    <name evidence="13" type="ORF">KFK09_015661</name>
</gene>
<comment type="caution">
    <text evidence="13">The sequence shown here is derived from an EMBL/GenBank/DDBJ whole genome shotgun (WGS) entry which is preliminary data.</text>
</comment>
<evidence type="ECO:0000256" key="11">
    <source>
        <dbReference type="PROSITE-ProRule" id="PRU00175"/>
    </source>
</evidence>
<dbReference type="GO" id="GO:0008270">
    <property type="term" value="F:zinc ion binding"/>
    <property type="evidence" value="ECO:0007669"/>
    <property type="project" value="UniProtKB-KW"/>
</dbReference>
<evidence type="ECO:0000256" key="7">
    <source>
        <dbReference type="ARBA" id="ARBA00022723"/>
    </source>
</evidence>